<proteinExistence type="predicted"/>
<dbReference type="OrthoDB" id="5513109at2759"/>
<reference evidence="1" key="1">
    <citation type="submission" date="2022-07" db="EMBL/GenBank/DDBJ databases">
        <title>Phylogenomic reconstructions and comparative analyses of Kickxellomycotina fungi.</title>
        <authorList>
            <person name="Reynolds N.K."/>
            <person name="Stajich J.E."/>
            <person name="Barry K."/>
            <person name="Grigoriev I.V."/>
            <person name="Crous P."/>
            <person name="Smith M.E."/>
        </authorList>
    </citation>
    <scope>NUCLEOTIDE SEQUENCE</scope>
    <source>
        <strain evidence="1">BCRC 34381</strain>
    </source>
</reference>
<evidence type="ECO:0000313" key="1">
    <source>
        <dbReference type="EMBL" id="KAJ1718684.1"/>
    </source>
</evidence>
<accession>A0A9W7XUC5</accession>
<organism evidence="1 2">
    <name type="scientific">Coemansia biformis</name>
    <dbReference type="NCBI Taxonomy" id="1286918"/>
    <lineage>
        <taxon>Eukaryota</taxon>
        <taxon>Fungi</taxon>
        <taxon>Fungi incertae sedis</taxon>
        <taxon>Zoopagomycota</taxon>
        <taxon>Kickxellomycotina</taxon>
        <taxon>Kickxellomycetes</taxon>
        <taxon>Kickxellales</taxon>
        <taxon>Kickxellaceae</taxon>
        <taxon>Coemansia</taxon>
    </lineage>
</organism>
<sequence length="54" mass="6273">MDIADLEVLDLYNAPANHSWTSFSTNDDSYNIEFTKLKHLRIGYYAIYEENGNV</sequence>
<dbReference type="Proteomes" id="UP001143981">
    <property type="component" value="Unassembled WGS sequence"/>
</dbReference>
<dbReference type="EMBL" id="JANBOI010003275">
    <property type="protein sequence ID" value="KAJ1718684.1"/>
    <property type="molecule type" value="Genomic_DNA"/>
</dbReference>
<comment type="caution">
    <text evidence="1">The sequence shown here is derived from an EMBL/GenBank/DDBJ whole genome shotgun (WGS) entry which is preliminary data.</text>
</comment>
<name>A0A9W7XUC5_9FUNG</name>
<feature type="non-terminal residue" evidence="1">
    <location>
        <position position="54"/>
    </location>
</feature>
<gene>
    <name evidence="1" type="ORF">LPJ61_006514</name>
</gene>
<protein>
    <submittedName>
        <fullName evidence="1">Uncharacterized protein</fullName>
    </submittedName>
</protein>
<dbReference type="AlphaFoldDB" id="A0A9W7XUC5"/>
<keyword evidence="2" id="KW-1185">Reference proteome</keyword>
<evidence type="ECO:0000313" key="2">
    <source>
        <dbReference type="Proteomes" id="UP001143981"/>
    </source>
</evidence>